<accession>A0A3T1D7Y5</accession>
<evidence type="ECO:0000313" key="2">
    <source>
        <dbReference type="EMBL" id="BBI34165.1"/>
    </source>
</evidence>
<sequence>MKKIVYSLVILCAFLGAWMYLPSSTNQAALNTKFSDENIRMEIVSNQQVAKVMHENSFSLTLTDLAGKPLDQPDMKVSLEMPSMFCGVIPTTLNEVEPGKYNIIGIPVMSGKWEATVTLVTPTETLHVKHPFISK</sequence>
<dbReference type="EMBL" id="AP019400">
    <property type="protein sequence ID" value="BBI34165.1"/>
    <property type="molecule type" value="Genomic_DNA"/>
</dbReference>
<feature type="chain" id="PRO_5039379073" evidence="1">
    <location>
        <begin position="29"/>
        <end position="135"/>
    </location>
</feature>
<dbReference type="AlphaFoldDB" id="A0A3T1D7Y5"/>
<protein>
    <submittedName>
        <fullName evidence="2">Uncharacterized protein</fullName>
    </submittedName>
</protein>
<keyword evidence="3" id="KW-1185">Reference proteome</keyword>
<dbReference type="RefSeq" id="WP_130611068.1">
    <property type="nucleotide sequence ID" value="NZ_AP019400.1"/>
</dbReference>
<organism evidence="2 3">
    <name type="scientific">Cohnella abietis</name>
    <dbReference type="NCBI Taxonomy" id="2507935"/>
    <lineage>
        <taxon>Bacteria</taxon>
        <taxon>Bacillati</taxon>
        <taxon>Bacillota</taxon>
        <taxon>Bacilli</taxon>
        <taxon>Bacillales</taxon>
        <taxon>Paenibacillaceae</taxon>
        <taxon>Cohnella</taxon>
    </lineage>
</organism>
<reference evidence="2 3" key="1">
    <citation type="submission" date="2019-01" db="EMBL/GenBank/DDBJ databases">
        <title>Complete genome sequence of Cohnella hallensis HS21 isolated from Korean fir (Abies koreana) rhizospheric soil.</title>
        <authorList>
            <person name="Jiang L."/>
            <person name="Kang S.W."/>
            <person name="Kim S."/>
            <person name="Jung J."/>
            <person name="Kim C.Y."/>
            <person name="Kim D.H."/>
            <person name="Kim S.W."/>
            <person name="Lee J."/>
        </authorList>
    </citation>
    <scope>NUCLEOTIDE SEQUENCE [LARGE SCALE GENOMIC DNA]</scope>
    <source>
        <strain evidence="2 3">HS21</strain>
    </source>
</reference>
<proteinExistence type="predicted"/>
<name>A0A3T1D7Y5_9BACL</name>
<keyword evidence="1" id="KW-0732">Signal</keyword>
<dbReference type="Proteomes" id="UP000289856">
    <property type="component" value="Chromosome"/>
</dbReference>
<gene>
    <name evidence="2" type="ORF">KCTCHS21_35640</name>
</gene>
<evidence type="ECO:0000256" key="1">
    <source>
        <dbReference type="SAM" id="SignalP"/>
    </source>
</evidence>
<dbReference type="KEGG" id="cohn:KCTCHS21_35640"/>
<evidence type="ECO:0000313" key="3">
    <source>
        <dbReference type="Proteomes" id="UP000289856"/>
    </source>
</evidence>
<feature type="signal peptide" evidence="1">
    <location>
        <begin position="1"/>
        <end position="28"/>
    </location>
</feature>
<dbReference type="OrthoDB" id="2086707at2"/>